<accession>A0ABP0UBM9</accession>
<feature type="signal peptide" evidence="1">
    <location>
        <begin position="1"/>
        <end position="31"/>
    </location>
</feature>
<dbReference type="Proteomes" id="UP001497512">
    <property type="component" value="Chromosome 2"/>
</dbReference>
<sequence length="120" mass="13020">MASSRSSYGCSCVLVMCVCVFLTLFVSVAVAVPGLDVTKGETRHHLRGDHMKPAYDVEMIGNISKESAPMITGVEVQARRLEEMMVEEGRETLQMTNDYASGSCTAFANSKHDPTPTCTP</sequence>
<reference evidence="2" key="1">
    <citation type="submission" date="2024-02" db="EMBL/GenBank/DDBJ databases">
        <authorList>
            <consortium name="ELIXIR-Norway"/>
            <consortium name="Elixir Norway"/>
        </authorList>
    </citation>
    <scope>NUCLEOTIDE SEQUENCE</scope>
</reference>
<protein>
    <submittedName>
        <fullName evidence="2">Uncharacterized protein</fullName>
    </submittedName>
</protein>
<organism evidence="2 3">
    <name type="scientific">Sphagnum troendelagicum</name>
    <dbReference type="NCBI Taxonomy" id="128251"/>
    <lineage>
        <taxon>Eukaryota</taxon>
        <taxon>Viridiplantae</taxon>
        <taxon>Streptophyta</taxon>
        <taxon>Embryophyta</taxon>
        <taxon>Bryophyta</taxon>
        <taxon>Sphagnophytina</taxon>
        <taxon>Sphagnopsida</taxon>
        <taxon>Sphagnales</taxon>
        <taxon>Sphagnaceae</taxon>
        <taxon>Sphagnum</taxon>
    </lineage>
</organism>
<keyword evidence="3" id="KW-1185">Reference proteome</keyword>
<keyword evidence="1" id="KW-0732">Signal</keyword>
<gene>
    <name evidence="2" type="ORF">CSSPTR1EN2_LOCUS12512</name>
</gene>
<proteinExistence type="predicted"/>
<evidence type="ECO:0000313" key="2">
    <source>
        <dbReference type="EMBL" id="CAK9214999.1"/>
    </source>
</evidence>
<dbReference type="EMBL" id="OZ019894">
    <property type="protein sequence ID" value="CAK9214999.1"/>
    <property type="molecule type" value="Genomic_DNA"/>
</dbReference>
<feature type="chain" id="PRO_5046885467" evidence="1">
    <location>
        <begin position="32"/>
        <end position="120"/>
    </location>
</feature>
<evidence type="ECO:0000256" key="1">
    <source>
        <dbReference type="SAM" id="SignalP"/>
    </source>
</evidence>
<evidence type="ECO:0000313" key="3">
    <source>
        <dbReference type="Proteomes" id="UP001497512"/>
    </source>
</evidence>
<name>A0ABP0UBM9_9BRYO</name>